<evidence type="ECO:0000313" key="4">
    <source>
        <dbReference type="Proteomes" id="UP000317494"/>
    </source>
</evidence>
<sequence>MYNGIGLSTVRGSGTNGYVQRNLSNLQFKRQPPRYDDNDKSAAHVGFRPPNKDILAHDSKRAVEIRYDAVDQLRQELLAQVARETLDLKDDIKTGTHQISEAKERENARLMDAFGIKKDEYVEGGSFDPEVQARKRAARQAAYERKQAEIVERAKERDKAQVERQRTDDEPRTREDRPRKDDDRRDRAPRREDEYERSRENRLPERRPEQPSKGRDDRGSTKRRRPDSEEDRSKSPPPKPRRQLER</sequence>
<evidence type="ECO:0008006" key="6">
    <source>
        <dbReference type="Google" id="ProtNLM"/>
    </source>
</evidence>
<dbReference type="Proteomes" id="UP000320475">
    <property type="component" value="Unassembled WGS sequence"/>
</dbReference>
<name>A0A507C0N9_9FUNG</name>
<dbReference type="GO" id="GO:0005634">
    <property type="term" value="C:nucleus"/>
    <property type="evidence" value="ECO:0007669"/>
    <property type="project" value="TreeGrafter"/>
</dbReference>
<keyword evidence="4" id="KW-1185">Reference proteome</keyword>
<reference evidence="4 5" key="1">
    <citation type="journal article" date="2019" name="Sci. Rep.">
        <title>Comparative genomics of chytrid fungi reveal insights into the obligate biotrophic and pathogenic lifestyle of Synchytrium endobioticum.</title>
        <authorList>
            <person name="van de Vossenberg B.T.L.H."/>
            <person name="Warris S."/>
            <person name="Nguyen H.D.T."/>
            <person name="van Gent-Pelzer M.P.E."/>
            <person name="Joly D.L."/>
            <person name="van de Geest H.C."/>
            <person name="Bonants P.J.M."/>
            <person name="Smith D.S."/>
            <person name="Levesque C.A."/>
            <person name="van der Lee T.A.J."/>
        </authorList>
    </citation>
    <scope>NUCLEOTIDE SEQUENCE [LARGE SCALE GENOMIC DNA]</scope>
    <source>
        <strain evidence="3 5">LEV6574</strain>
        <strain evidence="2 4">MB42</strain>
    </source>
</reference>
<evidence type="ECO:0000313" key="3">
    <source>
        <dbReference type="EMBL" id="TPX39009.1"/>
    </source>
</evidence>
<dbReference type="EMBL" id="QEAM01000531">
    <property type="protein sequence ID" value="TPX39009.1"/>
    <property type="molecule type" value="Genomic_DNA"/>
</dbReference>
<gene>
    <name evidence="3" type="ORF">SeLEV6574_g07457</name>
    <name evidence="2" type="ORF">SeMB42_g07724</name>
</gene>
<dbReference type="EMBL" id="QEAN01000605">
    <property type="protein sequence ID" value="TPX31634.1"/>
    <property type="molecule type" value="Genomic_DNA"/>
</dbReference>
<dbReference type="VEuPathDB" id="FungiDB:SeMB42_g07724"/>
<dbReference type="STRING" id="286115.A0A507C0N9"/>
<dbReference type="AlphaFoldDB" id="A0A507C0N9"/>
<evidence type="ECO:0000256" key="1">
    <source>
        <dbReference type="SAM" id="MobiDB-lite"/>
    </source>
</evidence>
<accession>A0A507C0N9</accession>
<evidence type="ECO:0000313" key="2">
    <source>
        <dbReference type="EMBL" id="TPX31634.1"/>
    </source>
</evidence>
<organism evidence="2 4">
    <name type="scientific">Synchytrium endobioticum</name>
    <dbReference type="NCBI Taxonomy" id="286115"/>
    <lineage>
        <taxon>Eukaryota</taxon>
        <taxon>Fungi</taxon>
        <taxon>Fungi incertae sedis</taxon>
        <taxon>Chytridiomycota</taxon>
        <taxon>Chytridiomycota incertae sedis</taxon>
        <taxon>Chytridiomycetes</taxon>
        <taxon>Synchytriales</taxon>
        <taxon>Synchytriaceae</taxon>
        <taxon>Synchytrium</taxon>
    </lineage>
</organism>
<protein>
    <recommendedName>
        <fullName evidence="6">CWF21 domain-containing protein</fullName>
    </recommendedName>
</protein>
<dbReference type="PANTHER" id="PTHR36562:SF5">
    <property type="entry name" value="SERINE_ARGININE REPETITIVE MATRIX 2"/>
    <property type="match status" value="1"/>
</dbReference>
<feature type="compositionally biased region" description="Basic and acidic residues" evidence="1">
    <location>
        <begin position="144"/>
        <end position="220"/>
    </location>
</feature>
<dbReference type="OrthoDB" id="10267305at2759"/>
<evidence type="ECO:0000313" key="5">
    <source>
        <dbReference type="Proteomes" id="UP000320475"/>
    </source>
</evidence>
<comment type="caution">
    <text evidence="2">The sequence shown here is derived from an EMBL/GenBank/DDBJ whole genome shotgun (WGS) entry which is preliminary data.</text>
</comment>
<dbReference type="PANTHER" id="PTHR36562">
    <property type="entry name" value="SERINE/ARGININE REPETITIVE MATRIX 2"/>
    <property type="match status" value="1"/>
</dbReference>
<dbReference type="InterPro" id="IPR051372">
    <property type="entry name" value="CWC21"/>
</dbReference>
<feature type="region of interest" description="Disordered" evidence="1">
    <location>
        <begin position="144"/>
        <end position="246"/>
    </location>
</feature>
<dbReference type="Proteomes" id="UP000317494">
    <property type="component" value="Unassembled WGS sequence"/>
</dbReference>
<proteinExistence type="predicted"/>